<dbReference type="OrthoDB" id="1936497at2"/>
<sequence length="67" mass="7422">MVGKWTKARITKITLQINMITSGSDKSYIGKEVYMIDFPTSNQSKPSNIIVFADIDTLEIIGNGLVD</sequence>
<evidence type="ECO:0000313" key="2">
    <source>
        <dbReference type="Proteomes" id="UP000276770"/>
    </source>
</evidence>
<evidence type="ECO:0000313" key="1">
    <source>
        <dbReference type="EMBL" id="RLQ96349.1"/>
    </source>
</evidence>
<gene>
    <name evidence="1" type="ORF">D9X91_08500</name>
</gene>
<dbReference type="EMBL" id="RCVZ01000004">
    <property type="protein sequence ID" value="RLQ96349.1"/>
    <property type="molecule type" value="Genomic_DNA"/>
</dbReference>
<dbReference type="AlphaFoldDB" id="A0A3L7K1T1"/>
<dbReference type="Proteomes" id="UP000276770">
    <property type="component" value="Unassembled WGS sequence"/>
</dbReference>
<name>A0A3L7K1T1_9BACI</name>
<keyword evidence="2" id="KW-1185">Reference proteome</keyword>
<reference evidence="1 2" key="1">
    <citation type="submission" date="2018-10" db="EMBL/GenBank/DDBJ databases">
        <title>Falsibacillus sp. genome draft.</title>
        <authorList>
            <person name="Shi S."/>
        </authorList>
    </citation>
    <scope>NUCLEOTIDE SEQUENCE [LARGE SCALE GENOMIC DNA]</scope>
    <source>
        <strain evidence="1 2">GY 10110</strain>
    </source>
</reference>
<organism evidence="1 2">
    <name type="scientific">Falsibacillus albus</name>
    <dbReference type="NCBI Taxonomy" id="2478915"/>
    <lineage>
        <taxon>Bacteria</taxon>
        <taxon>Bacillati</taxon>
        <taxon>Bacillota</taxon>
        <taxon>Bacilli</taxon>
        <taxon>Bacillales</taxon>
        <taxon>Bacillaceae</taxon>
        <taxon>Falsibacillus</taxon>
    </lineage>
</organism>
<accession>A0A3L7K1T1</accession>
<comment type="caution">
    <text evidence="1">The sequence shown here is derived from an EMBL/GenBank/DDBJ whole genome shotgun (WGS) entry which is preliminary data.</text>
</comment>
<protein>
    <submittedName>
        <fullName evidence="1">Uncharacterized protein</fullName>
    </submittedName>
</protein>
<proteinExistence type="predicted"/>